<organism evidence="1">
    <name type="scientific">bioreactor metagenome</name>
    <dbReference type="NCBI Taxonomy" id="1076179"/>
    <lineage>
        <taxon>unclassified sequences</taxon>
        <taxon>metagenomes</taxon>
        <taxon>ecological metagenomes</taxon>
    </lineage>
</organism>
<gene>
    <name evidence="1" type="ORF">SDC9_40198</name>
</gene>
<comment type="caution">
    <text evidence="1">The sequence shown here is derived from an EMBL/GenBank/DDBJ whole genome shotgun (WGS) entry which is preliminary data.</text>
</comment>
<reference evidence="1" key="1">
    <citation type="submission" date="2019-08" db="EMBL/GenBank/DDBJ databases">
        <authorList>
            <person name="Kucharzyk K."/>
            <person name="Murdoch R.W."/>
            <person name="Higgins S."/>
            <person name="Loffler F."/>
        </authorList>
    </citation>
    <scope>NUCLEOTIDE SEQUENCE</scope>
</reference>
<evidence type="ECO:0000313" key="1">
    <source>
        <dbReference type="EMBL" id="MPL94050.1"/>
    </source>
</evidence>
<sequence length="191" mass="21543">MGKQRSRNRIKSRIDELPPEARELLNSMLSDVTNTYSYISETMTAKGWEISRYSVGRYALRQNAVAKRLTEAHEQTTALLACARENRDIEASELATSLLLDKVTQRIATSEEEIEDMPLEKVGKLLVAIQRSAVYKARMRATRAQACRDVESNILARIREQVQGDPDLVARISAIVTAAAIEEAKRHEDEK</sequence>
<protein>
    <recommendedName>
        <fullName evidence="2">DUF3486 family protein</fullName>
    </recommendedName>
</protein>
<dbReference type="InterPro" id="IPR021874">
    <property type="entry name" value="Phage_Mu_Gp27"/>
</dbReference>
<proteinExistence type="predicted"/>
<dbReference type="Pfam" id="PF11985">
    <property type="entry name" value="Phage_Mu_Gp27"/>
    <property type="match status" value="1"/>
</dbReference>
<dbReference type="AlphaFoldDB" id="A0A644VS62"/>
<dbReference type="EMBL" id="VSSQ01000412">
    <property type="protein sequence ID" value="MPL94050.1"/>
    <property type="molecule type" value="Genomic_DNA"/>
</dbReference>
<evidence type="ECO:0008006" key="2">
    <source>
        <dbReference type="Google" id="ProtNLM"/>
    </source>
</evidence>
<name>A0A644VS62_9ZZZZ</name>
<accession>A0A644VS62</accession>